<keyword evidence="3" id="KW-0804">Transcription</keyword>
<dbReference type="Gene3D" id="1.20.120.530">
    <property type="entry name" value="GntR ligand-binding domain-like"/>
    <property type="match status" value="1"/>
</dbReference>
<dbReference type="InterPro" id="IPR000524">
    <property type="entry name" value="Tscrpt_reg_HTH_GntR"/>
</dbReference>
<dbReference type="SUPFAM" id="SSF48008">
    <property type="entry name" value="GntR ligand-binding domain-like"/>
    <property type="match status" value="1"/>
</dbReference>
<dbReference type="AlphaFoldDB" id="A0A316L1T7"/>
<feature type="domain" description="HTH gntR-type" evidence="4">
    <location>
        <begin position="5"/>
        <end position="72"/>
    </location>
</feature>
<dbReference type="PANTHER" id="PTHR43537">
    <property type="entry name" value="TRANSCRIPTIONAL REGULATOR, GNTR FAMILY"/>
    <property type="match status" value="1"/>
</dbReference>
<dbReference type="SMART" id="SM00345">
    <property type="entry name" value="HTH_GNTR"/>
    <property type="match status" value="1"/>
</dbReference>
<dbReference type="OrthoDB" id="389878at2"/>
<comment type="caution">
    <text evidence="5">The sequence shown here is derived from an EMBL/GenBank/DDBJ whole genome shotgun (WGS) entry which is preliminary data.</text>
</comment>
<dbReference type="GO" id="GO:0003677">
    <property type="term" value="F:DNA binding"/>
    <property type="evidence" value="ECO:0007669"/>
    <property type="project" value="UniProtKB-KW"/>
</dbReference>
<dbReference type="GO" id="GO:0003700">
    <property type="term" value="F:DNA-binding transcription factor activity"/>
    <property type="evidence" value="ECO:0007669"/>
    <property type="project" value="InterPro"/>
</dbReference>
<dbReference type="PANTHER" id="PTHR43537:SF24">
    <property type="entry name" value="GLUCONATE OPERON TRANSCRIPTIONAL REPRESSOR"/>
    <property type="match status" value="1"/>
</dbReference>
<evidence type="ECO:0000259" key="4">
    <source>
        <dbReference type="PROSITE" id="PS50949"/>
    </source>
</evidence>
<keyword evidence="6" id="KW-1185">Reference proteome</keyword>
<dbReference type="Pfam" id="PF00392">
    <property type="entry name" value="GntR"/>
    <property type="match status" value="1"/>
</dbReference>
<dbReference type="RefSeq" id="WP_109663230.1">
    <property type="nucleotide sequence ID" value="NZ_QGEG01000002.1"/>
</dbReference>
<dbReference type="InterPro" id="IPR008920">
    <property type="entry name" value="TF_FadR/GntR_C"/>
</dbReference>
<accession>A0A316L1T7</accession>
<reference evidence="5 6" key="1">
    <citation type="submission" date="2018-05" db="EMBL/GenBank/DDBJ databases">
        <title>Complete genome sequence of Flagellimonas aquimarina ECD12 isolated from seaweed Ecklonia cava.</title>
        <authorList>
            <person name="Choi S."/>
            <person name="Seong C."/>
        </authorList>
    </citation>
    <scope>NUCLEOTIDE SEQUENCE [LARGE SCALE GENOMIC DNA]</scope>
    <source>
        <strain evidence="5 6">ECD12</strain>
    </source>
</reference>
<keyword evidence="2" id="KW-0238">DNA-binding</keyword>
<dbReference type="SUPFAM" id="SSF46785">
    <property type="entry name" value="Winged helix' DNA-binding domain"/>
    <property type="match status" value="1"/>
</dbReference>
<evidence type="ECO:0000256" key="1">
    <source>
        <dbReference type="ARBA" id="ARBA00023015"/>
    </source>
</evidence>
<dbReference type="Proteomes" id="UP000245762">
    <property type="component" value="Unassembled WGS sequence"/>
</dbReference>
<protein>
    <submittedName>
        <fullName evidence="5">GntR family transcriptional regulator</fullName>
    </submittedName>
</protein>
<evidence type="ECO:0000256" key="2">
    <source>
        <dbReference type="ARBA" id="ARBA00023125"/>
    </source>
</evidence>
<proteinExistence type="predicted"/>
<sequence>MQPHQILRNTVKAHLLEQIQKGELKVGKTINLAALSRKIGVSVTPIREALSQLEQARIIKAVPNRGFVVSTLTKKEAKNLYDTIAQLEVMALENSIFSEEDVRSLRLQQLKLQQSHTFMTRLKVRFQFHHLLVHKCTNTVLLQILEDLKARLLFYEQGFGQDASFYENVDNQNEAIVRAIEEDNLPTAALILKMNWMVVLEYIERQMSTNIAAS</sequence>
<dbReference type="InterPro" id="IPR011711">
    <property type="entry name" value="GntR_C"/>
</dbReference>
<dbReference type="InterPro" id="IPR036390">
    <property type="entry name" value="WH_DNA-bd_sf"/>
</dbReference>
<gene>
    <name evidence="5" type="ORF">DKG77_11850</name>
</gene>
<name>A0A316L1T7_9FLAO</name>
<dbReference type="Pfam" id="PF07729">
    <property type="entry name" value="FCD"/>
    <property type="match status" value="1"/>
</dbReference>
<evidence type="ECO:0000313" key="5">
    <source>
        <dbReference type="EMBL" id="PWL38919.1"/>
    </source>
</evidence>
<dbReference type="InterPro" id="IPR036388">
    <property type="entry name" value="WH-like_DNA-bd_sf"/>
</dbReference>
<evidence type="ECO:0000256" key="3">
    <source>
        <dbReference type="ARBA" id="ARBA00023163"/>
    </source>
</evidence>
<dbReference type="Gene3D" id="1.10.10.10">
    <property type="entry name" value="Winged helix-like DNA-binding domain superfamily/Winged helix DNA-binding domain"/>
    <property type="match status" value="1"/>
</dbReference>
<dbReference type="PROSITE" id="PS50949">
    <property type="entry name" value="HTH_GNTR"/>
    <property type="match status" value="1"/>
</dbReference>
<dbReference type="EMBL" id="QGEG01000002">
    <property type="protein sequence ID" value="PWL38919.1"/>
    <property type="molecule type" value="Genomic_DNA"/>
</dbReference>
<evidence type="ECO:0000313" key="6">
    <source>
        <dbReference type="Proteomes" id="UP000245762"/>
    </source>
</evidence>
<organism evidence="5 6">
    <name type="scientific">Flagellimonas aquimarina</name>
    <dbReference type="NCBI Taxonomy" id="2201895"/>
    <lineage>
        <taxon>Bacteria</taxon>
        <taxon>Pseudomonadati</taxon>
        <taxon>Bacteroidota</taxon>
        <taxon>Flavobacteriia</taxon>
        <taxon>Flavobacteriales</taxon>
        <taxon>Flavobacteriaceae</taxon>
        <taxon>Flagellimonas</taxon>
    </lineage>
</organism>
<keyword evidence="1" id="KW-0805">Transcription regulation</keyword>